<proteinExistence type="predicted"/>
<protein>
    <submittedName>
        <fullName evidence="2">Uncharacterized protein</fullName>
    </submittedName>
</protein>
<evidence type="ECO:0000313" key="2">
    <source>
        <dbReference type="EMBL" id="RGU54428.1"/>
    </source>
</evidence>
<name>A0A412TKW8_9BACT</name>
<evidence type="ECO:0000256" key="1">
    <source>
        <dbReference type="SAM" id="Phobius"/>
    </source>
</evidence>
<sequence>MIKEYIMKIGILGMLILAGIGFYSCDDITKGYLETGEAGYVTDTLRIALAPDSRDSIPYQSEKIQGVIGTFPIYYELAALRDDSGREVEAVIASQVEVVLTGVFRIAKDHTIPVGTYRADLRVWNLGRSFVLPGIYTIVVEPAAETADSGSREEG</sequence>
<accession>A0A412TKW8</accession>
<evidence type="ECO:0000313" key="3">
    <source>
        <dbReference type="Proteomes" id="UP000284243"/>
    </source>
</evidence>
<keyword evidence="1" id="KW-0812">Transmembrane</keyword>
<dbReference type="EMBL" id="QRYC01000031">
    <property type="protein sequence ID" value="RGU54428.1"/>
    <property type="molecule type" value="Genomic_DNA"/>
</dbReference>
<dbReference type="AlphaFoldDB" id="A0A412TKW8"/>
<feature type="transmembrane region" description="Helical" evidence="1">
    <location>
        <begin position="5"/>
        <end position="23"/>
    </location>
</feature>
<dbReference type="PROSITE" id="PS51257">
    <property type="entry name" value="PROKAR_LIPOPROTEIN"/>
    <property type="match status" value="1"/>
</dbReference>
<comment type="caution">
    <text evidence="2">The sequence shown here is derived from an EMBL/GenBank/DDBJ whole genome shotgun (WGS) entry which is preliminary data.</text>
</comment>
<reference evidence="2 3" key="1">
    <citation type="submission" date="2018-08" db="EMBL/GenBank/DDBJ databases">
        <title>A genome reference for cultivated species of the human gut microbiota.</title>
        <authorList>
            <person name="Zou Y."/>
            <person name="Xue W."/>
            <person name="Luo G."/>
        </authorList>
    </citation>
    <scope>NUCLEOTIDE SEQUENCE [LARGE SCALE GENOMIC DNA]</scope>
    <source>
        <strain evidence="2 3">AF16-14</strain>
    </source>
</reference>
<organism evidence="2 3">
    <name type="scientific">Odoribacter splanchnicus</name>
    <dbReference type="NCBI Taxonomy" id="28118"/>
    <lineage>
        <taxon>Bacteria</taxon>
        <taxon>Pseudomonadati</taxon>
        <taxon>Bacteroidota</taxon>
        <taxon>Bacteroidia</taxon>
        <taxon>Bacteroidales</taxon>
        <taxon>Odoribacteraceae</taxon>
        <taxon>Odoribacter</taxon>
    </lineage>
</organism>
<keyword evidence="1" id="KW-1133">Transmembrane helix</keyword>
<dbReference type="Proteomes" id="UP000284243">
    <property type="component" value="Unassembled WGS sequence"/>
</dbReference>
<gene>
    <name evidence="2" type="ORF">DWW57_16280</name>
</gene>
<keyword evidence="1" id="KW-0472">Membrane</keyword>